<dbReference type="EMBL" id="MIND01000018">
    <property type="protein sequence ID" value="POF91049.1"/>
    <property type="molecule type" value="Genomic_DNA"/>
</dbReference>
<protein>
    <submittedName>
        <fullName evidence="3">Glycosyl hydrolase</fullName>
    </submittedName>
</protein>
<feature type="domain" description="Trehalase-like N-terminal" evidence="2">
    <location>
        <begin position="2"/>
        <end position="122"/>
    </location>
</feature>
<name>A0A2S3WJJ5_PSEPU</name>
<dbReference type="PANTHER" id="PTHR31616:SF0">
    <property type="entry name" value="GLUCAN 1,4-ALPHA-GLUCOSIDASE"/>
    <property type="match status" value="1"/>
</dbReference>
<dbReference type="InterPro" id="IPR011613">
    <property type="entry name" value="GH15-like"/>
</dbReference>
<dbReference type="Pfam" id="PF19291">
    <property type="entry name" value="TREH_N"/>
    <property type="match status" value="1"/>
</dbReference>
<reference evidence="3 4" key="2">
    <citation type="submission" date="2018-03" db="EMBL/GenBank/DDBJ databases">
        <title>Draft genome of Pseudomonas putida strain KT-27.</title>
        <authorList>
            <person name="Yoshizawa S."/>
            <person name="Khan N.H."/>
            <person name="Nishimura M."/>
            <person name="Chiura H.X."/>
            <person name="Ogura Y."/>
            <person name="Hayashi T."/>
            <person name="Kogure K."/>
        </authorList>
    </citation>
    <scope>NUCLEOTIDE SEQUENCE [LARGE SCALE GENOMIC DNA]</scope>
    <source>
        <strain evidence="3 4">KT-27</strain>
    </source>
</reference>
<gene>
    <name evidence="3" type="ORF">BGP80_17135</name>
</gene>
<evidence type="ECO:0000259" key="2">
    <source>
        <dbReference type="Pfam" id="PF19291"/>
    </source>
</evidence>
<dbReference type="Proteomes" id="UP000237194">
    <property type="component" value="Unassembled WGS sequence"/>
</dbReference>
<dbReference type="AlphaFoldDB" id="A0A2S3WJJ5"/>
<dbReference type="RefSeq" id="WP_181003846.1">
    <property type="nucleotide sequence ID" value="NZ_MIND01000018.1"/>
</dbReference>
<sequence>MPLEGYAALGDGRSVALVGWDGSIDWWCVPHMDSPPLCDRLLASANGGCFAITPQQAFSVERRYLPNSNVLETLFITASGSARMIESLNSGPAGRLPWAELARRVEGITGQVDFAVTLNFGTQADTVCPYLAPTGNGCVFHAGRILGMFLHSEQLQIERQDDLGVSATLRIAAGQKTVLAIIAGRDEPLVRPPLELIDARIDGSDREWRQWSQGLTYDGPYKPLVVRSALALKLLLSSPAGSIMAAATSSLPERIGGLKNYDYRYAWVRDAGYTIEAFLGIGAQPEAKAAFTWLLKRLGEHGARVCYTLEGARVEPTRPIALPGYKNSPPQVGNDATDQPQHGVYGDIFETARCFIDSGNILDSPSAMILAGLADKCADRWRQPDCGIWELPDKQHYTSSKISCWQALSRAVELADGGHLPTTCRDRWDRERQRIQAWIEEHCWSEAQQAYLFYPGADGLDASLALAVRFGYPSVERLRSTLEAVEHTLGRNGFHYRYSGADHEEGCFLACTFWLIEAWALLDQPERAQHAFERAVSGLHRGVGIYAEMVDPDHGHYLGNLPQGLTHLALMRAARAIGGFRPER</sequence>
<evidence type="ECO:0000259" key="1">
    <source>
        <dbReference type="Pfam" id="PF00723"/>
    </source>
</evidence>
<comment type="caution">
    <text evidence="3">The sequence shown here is derived from an EMBL/GenBank/DDBJ whole genome shotgun (WGS) entry which is preliminary data.</text>
</comment>
<dbReference type="InterPro" id="IPR045582">
    <property type="entry name" value="Trehalase-like_N"/>
</dbReference>
<dbReference type="Gene3D" id="1.50.10.10">
    <property type="match status" value="1"/>
</dbReference>
<dbReference type="PANTHER" id="PTHR31616">
    <property type="entry name" value="TREHALASE"/>
    <property type="match status" value="1"/>
</dbReference>
<dbReference type="InterPro" id="IPR008928">
    <property type="entry name" value="6-hairpin_glycosidase_sf"/>
</dbReference>
<keyword evidence="3" id="KW-0378">Hydrolase</keyword>
<dbReference type="SUPFAM" id="SSF48208">
    <property type="entry name" value="Six-hairpin glycosidases"/>
    <property type="match status" value="1"/>
</dbReference>
<dbReference type="GO" id="GO:0004553">
    <property type="term" value="F:hydrolase activity, hydrolyzing O-glycosyl compounds"/>
    <property type="evidence" value="ECO:0007669"/>
    <property type="project" value="TreeGrafter"/>
</dbReference>
<evidence type="ECO:0000313" key="4">
    <source>
        <dbReference type="Proteomes" id="UP000237194"/>
    </source>
</evidence>
<organism evidence="3 4">
    <name type="scientific">Pseudomonas putida</name>
    <name type="common">Arthrobacter siderocapsulatus</name>
    <dbReference type="NCBI Taxonomy" id="303"/>
    <lineage>
        <taxon>Bacteria</taxon>
        <taxon>Pseudomonadati</taxon>
        <taxon>Pseudomonadota</taxon>
        <taxon>Gammaproteobacteria</taxon>
        <taxon>Pseudomonadales</taxon>
        <taxon>Pseudomonadaceae</taxon>
        <taxon>Pseudomonas</taxon>
    </lineage>
</organism>
<dbReference type="GO" id="GO:0005975">
    <property type="term" value="P:carbohydrate metabolic process"/>
    <property type="evidence" value="ECO:0007669"/>
    <property type="project" value="InterPro"/>
</dbReference>
<evidence type="ECO:0000313" key="3">
    <source>
        <dbReference type="EMBL" id="POF91049.1"/>
    </source>
</evidence>
<proteinExistence type="predicted"/>
<dbReference type="Pfam" id="PF00723">
    <property type="entry name" value="Glyco_hydro_15"/>
    <property type="match status" value="1"/>
</dbReference>
<reference evidence="3 4" key="1">
    <citation type="submission" date="2016-08" db="EMBL/GenBank/DDBJ databases">
        <authorList>
            <person name="Seilhamer J.J."/>
        </authorList>
    </citation>
    <scope>NUCLEOTIDE SEQUENCE [LARGE SCALE GENOMIC DNA]</scope>
    <source>
        <strain evidence="3 4">KT-27</strain>
    </source>
</reference>
<feature type="domain" description="GH15-like" evidence="1">
    <location>
        <begin position="220"/>
        <end position="574"/>
    </location>
</feature>
<accession>A0A2S3WJJ5</accession>
<dbReference type="InterPro" id="IPR012341">
    <property type="entry name" value="6hp_glycosidase-like_sf"/>
</dbReference>